<dbReference type="AlphaFoldDB" id="A0A6J4KQA7"/>
<organism evidence="2">
    <name type="scientific">uncultured Gemmatimonadota bacterium</name>
    <dbReference type="NCBI Taxonomy" id="203437"/>
    <lineage>
        <taxon>Bacteria</taxon>
        <taxon>Pseudomonadati</taxon>
        <taxon>Gemmatimonadota</taxon>
        <taxon>environmental samples</taxon>
    </lineage>
</organism>
<feature type="region of interest" description="Disordered" evidence="1">
    <location>
        <begin position="85"/>
        <end position="273"/>
    </location>
</feature>
<evidence type="ECO:0000313" key="2">
    <source>
        <dbReference type="EMBL" id="CAA9312557.1"/>
    </source>
</evidence>
<protein>
    <submittedName>
        <fullName evidence="2">Acetyltransferase, GNAT family</fullName>
    </submittedName>
</protein>
<name>A0A6J4KQA7_9BACT</name>
<proteinExistence type="predicted"/>
<sequence>ARSRISVRRPGAGAAAGAHRGARERGFRGCARAASSGRRRHVGAGGGGIRDVRRRGIAPHADLWIGIVRGTGRRGAGADRGVLHRARSGGIPRGEPHRRPRAAEAAGGARIPPRRAQHRPVPPHGWRRRRAAGGGRAPHGPRRGGPLGPHRRRRVAQRIPGAGGLHAATGPDQRRHRGHRVLPGGAGRAPRGRRHAQPGRRRGPAGRRQHPPRSAPQGSAARPPGSPPALRSGARLPAGHDGRPPRQRLPAQRRAPGLPHRLHPHQVAPGPCL</sequence>
<evidence type="ECO:0000256" key="1">
    <source>
        <dbReference type="SAM" id="MobiDB-lite"/>
    </source>
</evidence>
<dbReference type="EMBL" id="CADCTW010000075">
    <property type="protein sequence ID" value="CAA9312557.1"/>
    <property type="molecule type" value="Genomic_DNA"/>
</dbReference>
<feature type="compositionally biased region" description="Gly residues" evidence="1">
    <location>
        <begin position="132"/>
        <end position="147"/>
    </location>
</feature>
<gene>
    <name evidence="2" type="ORF">AVDCRST_MAG68-1324</name>
</gene>
<feature type="non-terminal residue" evidence="2">
    <location>
        <position position="273"/>
    </location>
</feature>
<keyword evidence="2" id="KW-0808">Transferase</keyword>
<reference evidence="2" key="1">
    <citation type="submission" date="2020-02" db="EMBL/GenBank/DDBJ databases">
        <authorList>
            <person name="Meier V. D."/>
        </authorList>
    </citation>
    <scope>NUCLEOTIDE SEQUENCE</scope>
    <source>
        <strain evidence="2">AVDCRST_MAG68</strain>
    </source>
</reference>
<accession>A0A6J4KQA7</accession>
<feature type="region of interest" description="Disordered" evidence="1">
    <location>
        <begin position="1"/>
        <end position="25"/>
    </location>
</feature>
<feature type="non-terminal residue" evidence="2">
    <location>
        <position position="1"/>
    </location>
</feature>
<feature type="compositionally biased region" description="Low complexity" evidence="1">
    <location>
        <begin position="215"/>
        <end position="234"/>
    </location>
</feature>
<feature type="compositionally biased region" description="Low complexity" evidence="1">
    <location>
        <begin position="8"/>
        <end position="19"/>
    </location>
</feature>
<feature type="compositionally biased region" description="Basic residues" evidence="1">
    <location>
        <begin position="190"/>
        <end position="211"/>
    </location>
</feature>
<dbReference type="GO" id="GO:0016740">
    <property type="term" value="F:transferase activity"/>
    <property type="evidence" value="ECO:0007669"/>
    <property type="project" value="UniProtKB-KW"/>
</dbReference>